<dbReference type="GO" id="GO:0003729">
    <property type="term" value="F:mRNA binding"/>
    <property type="evidence" value="ECO:0007669"/>
    <property type="project" value="TreeGrafter"/>
</dbReference>
<organism evidence="4">
    <name type="scientific">Rhizophora mucronata</name>
    <name type="common">Asiatic mangrove</name>
    <dbReference type="NCBI Taxonomy" id="61149"/>
    <lineage>
        <taxon>Eukaryota</taxon>
        <taxon>Viridiplantae</taxon>
        <taxon>Streptophyta</taxon>
        <taxon>Embryophyta</taxon>
        <taxon>Tracheophyta</taxon>
        <taxon>Spermatophyta</taxon>
        <taxon>Magnoliopsida</taxon>
        <taxon>eudicotyledons</taxon>
        <taxon>Gunneridae</taxon>
        <taxon>Pentapetalae</taxon>
        <taxon>rosids</taxon>
        <taxon>fabids</taxon>
        <taxon>Malpighiales</taxon>
        <taxon>Rhizophoraceae</taxon>
        <taxon>Rhizophora</taxon>
    </lineage>
</organism>
<feature type="repeat" description="PPR" evidence="3">
    <location>
        <begin position="224"/>
        <end position="258"/>
    </location>
</feature>
<dbReference type="PANTHER" id="PTHR47933">
    <property type="entry name" value="PENTATRICOPEPTIDE REPEAT-CONTAINING PROTEIN 1, MITOCHONDRIAL"/>
    <property type="match status" value="1"/>
</dbReference>
<feature type="repeat" description="PPR" evidence="3">
    <location>
        <begin position="366"/>
        <end position="400"/>
    </location>
</feature>
<keyword evidence="2" id="KW-0677">Repeat</keyword>
<dbReference type="Pfam" id="PF13041">
    <property type="entry name" value="PPR_2"/>
    <property type="match status" value="2"/>
</dbReference>
<name>A0A2P2MXA9_RHIMU</name>
<dbReference type="NCBIfam" id="TIGR00756">
    <property type="entry name" value="PPR"/>
    <property type="match status" value="5"/>
</dbReference>
<dbReference type="PANTHER" id="PTHR47933:SF45">
    <property type="entry name" value="PENTACOTRIPEPTIDE-REPEAT REGION OF PRORP DOMAIN-CONTAINING PROTEIN"/>
    <property type="match status" value="1"/>
</dbReference>
<dbReference type="PROSITE" id="PS51375">
    <property type="entry name" value="PPR"/>
    <property type="match status" value="7"/>
</dbReference>
<evidence type="ECO:0000256" key="1">
    <source>
        <dbReference type="ARBA" id="ARBA00007626"/>
    </source>
</evidence>
<feature type="repeat" description="PPR" evidence="3">
    <location>
        <begin position="331"/>
        <end position="365"/>
    </location>
</feature>
<dbReference type="AlphaFoldDB" id="A0A2P2MXA9"/>
<dbReference type="InterPro" id="IPR002885">
    <property type="entry name" value="PPR_rpt"/>
</dbReference>
<feature type="repeat" description="PPR" evidence="3">
    <location>
        <begin position="159"/>
        <end position="193"/>
    </location>
</feature>
<accession>A0A2P2MXA9</accession>
<evidence type="ECO:0000256" key="3">
    <source>
        <dbReference type="PROSITE-ProRule" id="PRU00708"/>
    </source>
</evidence>
<feature type="repeat" description="PPR" evidence="3">
    <location>
        <begin position="259"/>
        <end position="293"/>
    </location>
</feature>
<protein>
    <submittedName>
        <fullName evidence="4">Pentatricopeptide repeat-containing family protein</fullName>
    </submittedName>
</protein>
<dbReference type="EMBL" id="GGEC01054368">
    <property type="protein sequence ID" value="MBX34852.1"/>
    <property type="molecule type" value="Transcribed_RNA"/>
</dbReference>
<feature type="repeat" description="PPR" evidence="3">
    <location>
        <begin position="124"/>
        <end position="158"/>
    </location>
</feature>
<reference evidence="4" key="1">
    <citation type="submission" date="2018-02" db="EMBL/GenBank/DDBJ databases">
        <title>Rhizophora mucronata_Transcriptome.</title>
        <authorList>
            <person name="Meera S.P."/>
            <person name="Sreeshan A."/>
            <person name="Augustine A."/>
        </authorList>
    </citation>
    <scope>NUCLEOTIDE SEQUENCE</scope>
    <source>
        <tissue evidence="4">Leaf</tissue>
    </source>
</reference>
<evidence type="ECO:0000256" key="2">
    <source>
        <dbReference type="ARBA" id="ARBA00022737"/>
    </source>
</evidence>
<dbReference type="Gene3D" id="1.25.40.10">
    <property type="entry name" value="Tetratricopeptide repeat domain"/>
    <property type="match status" value="4"/>
</dbReference>
<proteinExistence type="inferred from homology"/>
<dbReference type="Pfam" id="PF01535">
    <property type="entry name" value="PPR"/>
    <property type="match status" value="5"/>
</dbReference>
<feature type="repeat" description="PPR" evidence="3">
    <location>
        <begin position="505"/>
        <end position="539"/>
    </location>
</feature>
<sequence>MNWRTQAKQQQLVSQISCILLQRRNWVAMLQSFNLSSKLTPSLFLQILRRTQTHPQISLDFFNWAKSNLGFKPDLQSQCQIILVSLGSGLVQPVRTILDSFVHSHPASVIGEAMIRACRGKSSQSTVLSCLLECYSYNGLFTGGLEIFRKMRCIGCSPSVRACNSLLDVLLREDEIKLAWNSYGAMIRHGVLPDRLTWSLFAQILCKDGKFEMIVKLLNMGFCNSVMYNAVIDYYSKSGNFGGAFDCLNMMRDRKLGPGFSSFSSILDEACKRGNVEVIEAVMDMMMEKGLVPNHSFSECDLIIQKLCDLEKMNAAMMFFKRASDDKIRLQDASYRCMLKGFSKEGKLEEAIGLYGVILEKHIPMRDHTCHAFMDLLCKGEHSEEAFEILRDIIKRGFLPSTSDLSNHFSSLCRKHRWREVEELMNMVLERGLLPDSSCCCFLVQHYCSSRQIDKALAFHDKMEKLHAKLDATTFDRLLDCLVREQRLEEAVKIFYYMKGLDLVTSASFTITIRGLCRAREQRQAMKLHDEMLKMGLKPDKSTYKRLVLEFKQ</sequence>
<dbReference type="InterPro" id="IPR051240">
    <property type="entry name" value="Mito_RNA-Proc/Resp"/>
</dbReference>
<dbReference type="InterPro" id="IPR011990">
    <property type="entry name" value="TPR-like_helical_dom_sf"/>
</dbReference>
<comment type="similarity">
    <text evidence="1">Belongs to the PPR family. P subfamily.</text>
</comment>
<evidence type="ECO:0000313" key="4">
    <source>
        <dbReference type="EMBL" id="MBX34852.1"/>
    </source>
</evidence>